<dbReference type="Gene3D" id="3.30.390.10">
    <property type="entry name" value="Enolase-like, N-terminal domain"/>
    <property type="match status" value="1"/>
</dbReference>
<evidence type="ECO:0000256" key="7">
    <source>
        <dbReference type="ARBA" id="ARBA00022723"/>
    </source>
</evidence>
<organism evidence="17 18">
    <name type="scientific">Spiroplasma eriocheiris</name>
    <dbReference type="NCBI Taxonomy" id="315358"/>
    <lineage>
        <taxon>Bacteria</taxon>
        <taxon>Bacillati</taxon>
        <taxon>Mycoplasmatota</taxon>
        <taxon>Mollicutes</taxon>
        <taxon>Entomoplasmatales</taxon>
        <taxon>Spiroplasmataceae</taxon>
        <taxon>Spiroplasma</taxon>
    </lineage>
</organism>
<comment type="pathway">
    <text evidence="1 11">Carbohydrate degradation; glycolysis; pyruvate from D-glyceraldehyde 3-phosphate: step 4/5.</text>
</comment>
<dbReference type="RefSeq" id="WP_047791726.1">
    <property type="nucleotide sequence ID" value="NZ_CP011856.1"/>
</dbReference>
<feature type="binding site" evidence="11">
    <location>
        <position position="163"/>
    </location>
    <ligand>
        <name>(2R)-2-phosphoglycerate</name>
        <dbReference type="ChEBI" id="CHEBI:58289"/>
    </ligand>
</feature>
<dbReference type="GO" id="GO:0006096">
    <property type="term" value="P:glycolytic process"/>
    <property type="evidence" value="ECO:0007669"/>
    <property type="project" value="UniProtKB-UniRule"/>
</dbReference>
<feature type="binding site" evidence="13">
    <location>
        <position position="164"/>
    </location>
    <ligand>
        <name>substrate</name>
    </ligand>
</feature>
<dbReference type="PROSITE" id="PS00164">
    <property type="entry name" value="ENOLASE"/>
    <property type="match status" value="1"/>
</dbReference>
<keyword evidence="10 11" id="KW-0456">Lyase</keyword>
<keyword evidence="6 11" id="KW-0964">Secreted</keyword>
<keyword evidence="7 11" id="KW-0479">Metal-binding</keyword>
<dbReference type="GO" id="GO:0004634">
    <property type="term" value="F:phosphopyruvate hydratase activity"/>
    <property type="evidence" value="ECO:0007669"/>
    <property type="project" value="UniProtKB-UniRule"/>
</dbReference>
<dbReference type="SUPFAM" id="SSF51604">
    <property type="entry name" value="Enolase C-terminal domain-like"/>
    <property type="match status" value="1"/>
</dbReference>
<comment type="cofactor">
    <cofactor evidence="14">
        <name>Mg(2+)</name>
        <dbReference type="ChEBI" id="CHEBI:18420"/>
    </cofactor>
    <text evidence="14">Mg(2+) is required for catalysis and for stabilizing the dimer.</text>
</comment>
<dbReference type="NCBIfam" id="TIGR01060">
    <property type="entry name" value="eno"/>
    <property type="match status" value="1"/>
</dbReference>
<keyword evidence="5 11" id="KW-0963">Cytoplasm</keyword>
<dbReference type="SUPFAM" id="SSF54826">
    <property type="entry name" value="Enolase N-terminal domain-like"/>
    <property type="match status" value="1"/>
</dbReference>
<dbReference type="EMBL" id="CP011856">
    <property type="protein sequence ID" value="AKM54529.1"/>
    <property type="molecule type" value="Genomic_DNA"/>
</dbReference>
<feature type="domain" description="Enolase N-terminal" evidence="16">
    <location>
        <begin position="4"/>
        <end position="134"/>
    </location>
</feature>
<dbReference type="InterPro" id="IPR000941">
    <property type="entry name" value="Enolase"/>
</dbReference>
<evidence type="ECO:0000259" key="16">
    <source>
        <dbReference type="SMART" id="SM01193"/>
    </source>
</evidence>
<feature type="binding site" evidence="11 14">
    <location>
        <position position="308"/>
    </location>
    <ligand>
        <name>Mg(2+)</name>
        <dbReference type="ChEBI" id="CHEBI:18420"/>
    </ligand>
</feature>
<dbReference type="InterPro" id="IPR029017">
    <property type="entry name" value="Enolase-like_N"/>
</dbReference>
<protein>
    <recommendedName>
        <fullName evidence="4 11">Enolase</fullName>
        <ecNumber evidence="3 11">4.2.1.11</ecNumber>
    </recommendedName>
    <alternativeName>
        <fullName evidence="11">2-phospho-D-glycerate hydro-lyase</fullName>
    </alternativeName>
    <alternativeName>
        <fullName evidence="11">2-phosphoglycerate dehydratase</fullName>
    </alternativeName>
</protein>
<evidence type="ECO:0000259" key="15">
    <source>
        <dbReference type="SMART" id="SM01192"/>
    </source>
</evidence>
<evidence type="ECO:0000256" key="14">
    <source>
        <dbReference type="PIRSR" id="PIRSR001400-3"/>
    </source>
</evidence>
<comment type="catalytic activity">
    <reaction evidence="11">
        <text>(2R)-2-phosphoglycerate = phosphoenolpyruvate + H2O</text>
        <dbReference type="Rhea" id="RHEA:10164"/>
        <dbReference type="ChEBI" id="CHEBI:15377"/>
        <dbReference type="ChEBI" id="CHEBI:58289"/>
        <dbReference type="ChEBI" id="CHEBI:58702"/>
        <dbReference type="EC" id="4.2.1.11"/>
    </reaction>
</comment>
<dbReference type="STRING" id="315358.SERIO_v1c09710"/>
<dbReference type="FunFam" id="3.30.390.10:FF:000001">
    <property type="entry name" value="Enolase"/>
    <property type="match status" value="1"/>
</dbReference>
<dbReference type="InterPro" id="IPR036849">
    <property type="entry name" value="Enolase-like_C_sf"/>
</dbReference>
<accession>A0A0H3XLT0</accession>
<feature type="active site" description="Proton acceptor" evidence="11 12">
    <location>
        <position position="360"/>
    </location>
</feature>
<dbReference type="GO" id="GO:0000287">
    <property type="term" value="F:magnesium ion binding"/>
    <property type="evidence" value="ECO:0007669"/>
    <property type="project" value="UniProtKB-UniRule"/>
</dbReference>
<dbReference type="SMART" id="SM01193">
    <property type="entry name" value="Enolase_N"/>
    <property type="match status" value="1"/>
</dbReference>
<evidence type="ECO:0000256" key="6">
    <source>
        <dbReference type="ARBA" id="ARBA00022525"/>
    </source>
</evidence>
<evidence type="ECO:0000256" key="9">
    <source>
        <dbReference type="ARBA" id="ARBA00023152"/>
    </source>
</evidence>
<evidence type="ECO:0000256" key="11">
    <source>
        <dbReference type="HAMAP-Rule" id="MF_00318"/>
    </source>
</evidence>
<dbReference type="Proteomes" id="UP000035661">
    <property type="component" value="Chromosome"/>
</dbReference>
<dbReference type="SFLD" id="SFLDG00178">
    <property type="entry name" value="enolase"/>
    <property type="match status" value="1"/>
</dbReference>
<dbReference type="PANTHER" id="PTHR11902:SF1">
    <property type="entry name" value="ENOLASE"/>
    <property type="match status" value="1"/>
</dbReference>
<dbReference type="UniPathway" id="UPA00109">
    <property type="reaction ID" value="UER00187"/>
</dbReference>
<feature type="active site" description="Proton donor" evidence="11 12">
    <location>
        <position position="205"/>
    </location>
</feature>
<feature type="binding site" evidence="13">
    <location>
        <position position="335"/>
    </location>
    <ligand>
        <name>substrate</name>
    </ligand>
</feature>
<dbReference type="FunFam" id="3.20.20.120:FF:000001">
    <property type="entry name" value="Enolase"/>
    <property type="match status" value="1"/>
</dbReference>
<evidence type="ECO:0000256" key="1">
    <source>
        <dbReference type="ARBA" id="ARBA00005031"/>
    </source>
</evidence>
<dbReference type="GO" id="GO:0005576">
    <property type="term" value="C:extracellular region"/>
    <property type="evidence" value="ECO:0007669"/>
    <property type="project" value="UniProtKB-SubCell"/>
</dbReference>
<feature type="binding site" evidence="13">
    <location>
        <begin position="387"/>
        <end position="390"/>
    </location>
    <ligand>
        <name>substrate</name>
    </ligand>
</feature>
<dbReference type="GO" id="GO:0009986">
    <property type="term" value="C:cell surface"/>
    <property type="evidence" value="ECO:0007669"/>
    <property type="project" value="UniProtKB-SubCell"/>
</dbReference>
<evidence type="ECO:0000256" key="3">
    <source>
        <dbReference type="ARBA" id="ARBA00012058"/>
    </source>
</evidence>
<reference evidence="17 18" key="1">
    <citation type="journal article" date="2015" name="Genome Biol. Evol.">
        <title>Found and Lost: The Fates of Horizontally Acquired Genes in Arthropod-Symbiotic Spiroplasma.</title>
        <authorList>
            <person name="Lo W.S."/>
            <person name="Gasparich G.E."/>
            <person name="Kuo C.H."/>
        </authorList>
    </citation>
    <scope>NUCLEOTIDE SEQUENCE [LARGE SCALE GENOMIC DNA]</scope>
    <source>
        <strain evidence="18">TDA-040725-5</strain>
    </source>
</reference>
<dbReference type="GO" id="GO:0000015">
    <property type="term" value="C:phosphopyruvate hydratase complex"/>
    <property type="evidence" value="ECO:0007669"/>
    <property type="project" value="InterPro"/>
</dbReference>
<dbReference type="HAMAP" id="MF_00318">
    <property type="entry name" value="Enolase"/>
    <property type="match status" value="1"/>
</dbReference>
<dbReference type="Gene3D" id="3.20.20.120">
    <property type="entry name" value="Enolase-like C-terminal domain"/>
    <property type="match status" value="1"/>
</dbReference>
<evidence type="ECO:0000256" key="13">
    <source>
        <dbReference type="PIRSR" id="PIRSR001400-2"/>
    </source>
</evidence>
<gene>
    <name evidence="11 17" type="primary">eno</name>
    <name evidence="17" type="ORF">SERIO_v1c09710</name>
</gene>
<evidence type="ECO:0000256" key="2">
    <source>
        <dbReference type="ARBA" id="ARBA00009604"/>
    </source>
</evidence>
<evidence type="ECO:0000313" key="18">
    <source>
        <dbReference type="Proteomes" id="UP000035661"/>
    </source>
</evidence>
<comment type="cofactor">
    <cofactor evidence="11">
        <name>Mg(2+)</name>
        <dbReference type="ChEBI" id="CHEBI:18420"/>
    </cofactor>
    <text evidence="11">Binds a second Mg(2+) ion via substrate during catalysis.</text>
</comment>
<feature type="binding site" evidence="13">
    <location>
        <position position="411"/>
    </location>
    <ligand>
        <name>substrate</name>
    </ligand>
</feature>
<reference evidence="18" key="2">
    <citation type="submission" date="2015-06" db="EMBL/GenBank/DDBJ databases">
        <title>Complete genome sequence of Spiroplasma eriocheiris TDA-040725-5 (DSM 21848).</title>
        <authorList>
            <person name="Lo W.-S."/>
            <person name="Kuo C.-H."/>
        </authorList>
    </citation>
    <scope>NUCLEOTIDE SEQUENCE [LARGE SCALE GENOMIC DNA]</scope>
    <source>
        <strain evidence="18">TDA-040725-5</strain>
    </source>
</reference>
<feature type="binding site" evidence="13">
    <location>
        <position position="155"/>
    </location>
    <ligand>
        <name>substrate</name>
    </ligand>
</feature>
<feature type="binding site" evidence="11 14">
    <location>
        <position position="335"/>
    </location>
    <ligand>
        <name>Mg(2+)</name>
        <dbReference type="ChEBI" id="CHEBI:18420"/>
    </ligand>
</feature>
<dbReference type="SFLD" id="SFLDF00002">
    <property type="entry name" value="enolase"/>
    <property type="match status" value="1"/>
</dbReference>
<evidence type="ECO:0000256" key="10">
    <source>
        <dbReference type="ARBA" id="ARBA00023239"/>
    </source>
</evidence>
<dbReference type="InterPro" id="IPR020809">
    <property type="entry name" value="Enolase_CS"/>
</dbReference>
<feature type="binding site" evidence="13">
    <location>
        <position position="308"/>
    </location>
    <ligand>
        <name>substrate</name>
    </ligand>
</feature>
<dbReference type="CDD" id="cd03313">
    <property type="entry name" value="enolase"/>
    <property type="match status" value="1"/>
</dbReference>
<feature type="binding site" evidence="11">
    <location>
        <position position="389"/>
    </location>
    <ligand>
        <name>(2R)-2-phosphoglycerate</name>
        <dbReference type="ChEBI" id="CHEBI:58289"/>
    </ligand>
</feature>
<evidence type="ECO:0000256" key="4">
    <source>
        <dbReference type="ARBA" id="ARBA00017068"/>
    </source>
</evidence>
<dbReference type="KEGG" id="seri:SERIO_v1c09710"/>
<dbReference type="PATRIC" id="fig|743698.3.peg.980"/>
<evidence type="ECO:0000313" key="17">
    <source>
        <dbReference type="EMBL" id="AKM54529.1"/>
    </source>
</evidence>
<dbReference type="Pfam" id="PF00113">
    <property type="entry name" value="Enolase_C"/>
    <property type="match status" value="1"/>
</dbReference>
<keyword evidence="8 11" id="KW-0460">Magnesium</keyword>
<dbReference type="InterPro" id="IPR020810">
    <property type="entry name" value="Enolase_C"/>
</dbReference>
<dbReference type="SMART" id="SM01192">
    <property type="entry name" value="Enolase_C"/>
    <property type="match status" value="1"/>
</dbReference>
<dbReference type="Pfam" id="PF03952">
    <property type="entry name" value="Enolase_N"/>
    <property type="match status" value="1"/>
</dbReference>
<dbReference type="PRINTS" id="PR00148">
    <property type="entry name" value="ENOLASE"/>
</dbReference>
<feature type="domain" description="Enolase C-terminal TIM barrel" evidence="15">
    <location>
        <begin position="139"/>
        <end position="448"/>
    </location>
</feature>
<evidence type="ECO:0000256" key="12">
    <source>
        <dbReference type="PIRSR" id="PIRSR001400-1"/>
    </source>
</evidence>
<name>A0A0H3XLT0_9MOLU</name>
<sequence>MSKIEKIYAREVLDSRGNPTVQVEVWTEFGGYGSAMVPSGASTGSREALELRDGDKSRYQGKGVLAAVNNVNTKIADAIVGLEVTDQVAIDNIMITLDGTDFKKNLGANAMLGVSMAVAKAAASELEIPLYRYLGGVNAKKLPVPMLNIINGGEHADSAIDFQEFMIMPVGAPTLREALRWSAEIFHTLKKILHDKGDITAVGDEGGFAPHFNWAYENQNLDTFKAHTPAEVALDLIVEAIQQAGYKPGENGVMIAMDCASSELYFDDKKYHFKKIEKVTGQEWAMTTEEMVAYLDKLVDKYPIISIEDGLAEADWDGFQLQVKTMGHKIQIVGDDLFVTNPKITAEGIAKNAANSVLIKLNQIGTVTETIDTIQLAQKAGWTAVVSHRSGETEDTTIADLAVALNTGQIKTGSMSRSDRIAKYNRLLVIEDELGQAAEYDGIKTFYNLKKHVESFK</sequence>
<comment type="subcellular location">
    <subcellularLocation>
        <location evidence="11">Cytoplasm</location>
    </subcellularLocation>
    <subcellularLocation>
        <location evidence="11">Secreted</location>
    </subcellularLocation>
    <subcellularLocation>
        <location evidence="11">Cell surface</location>
    </subcellularLocation>
    <text evidence="11">Fractions of enolase are present in both the cytoplasm and on the cell surface.</text>
</comment>
<dbReference type="AlphaFoldDB" id="A0A0H3XLT0"/>
<evidence type="ECO:0000256" key="8">
    <source>
        <dbReference type="ARBA" id="ARBA00022842"/>
    </source>
</evidence>
<dbReference type="SFLD" id="SFLDS00001">
    <property type="entry name" value="Enolase"/>
    <property type="match status" value="1"/>
</dbReference>
<comment type="function">
    <text evidence="11">Catalyzes the reversible conversion of 2-phosphoglycerate (2-PG) into phosphoenolpyruvate (PEP). It is essential for the degradation of carbohydrates via glycolysis.</text>
</comment>
<feature type="binding site" evidence="11">
    <location>
        <position position="390"/>
    </location>
    <ligand>
        <name>(2R)-2-phosphoglycerate</name>
        <dbReference type="ChEBI" id="CHEBI:58289"/>
    </ligand>
</feature>
<keyword evidence="9 11" id="KW-0324">Glycolysis</keyword>
<dbReference type="EC" id="4.2.1.11" evidence="3 11"/>
<feature type="binding site" evidence="11 14">
    <location>
        <position position="258"/>
    </location>
    <ligand>
        <name>Mg(2+)</name>
        <dbReference type="ChEBI" id="CHEBI:18420"/>
    </ligand>
</feature>
<dbReference type="InterPro" id="IPR020811">
    <property type="entry name" value="Enolase_N"/>
</dbReference>
<feature type="binding site" evidence="11">
    <location>
        <position position="411"/>
    </location>
    <ligand>
        <name>(2R)-2-phosphoglycerate</name>
        <dbReference type="ChEBI" id="CHEBI:58289"/>
    </ligand>
</feature>
<dbReference type="PANTHER" id="PTHR11902">
    <property type="entry name" value="ENOLASE"/>
    <property type="match status" value="1"/>
</dbReference>
<dbReference type="PIRSF" id="PIRSF001400">
    <property type="entry name" value="Enolase"/>
    <property type="match status" value="1"/>
</dbReference>
<comment type="similarity">
    <text evidence="2 11">Belongs to the enolase family.</text>
</comment>
<proteinExistence type="inferred from homology"/>
<keyword evidence="18" id="KW-1185">Reference proteome</keyword>
<evidence type="ECO:0000256" key="5">
    <source>
        <dbReference type="ARBA" id="ARBA00022490"/>
    </source>
</evidence>
<feature type="binding site" evidence="11">
    <location>
        <position position="360"/>
    </location>
    <ligand>
        <name>(2R)-2-phosphoglycerate</name>
        <dbReference type="ChEBI" id="CHEBI:58289"/>
    </ligand>
</feature>